<dbReference type="Pfam" id="PF06250">
    <property type="entry name" value="YhcG_C"/>
    <property type="match status" value="1"/>
</dbReference>
<comment type="caution">
    <text evidence="3">The sequence shown here is derived from an EMBL/GenBank/DDBJ whole genome shotgun (WGS) entry which is preliminary data.</text>
</comment>
<dbReference type="InterPro" id="IPR041527">
    <property type="entry name" value="YhcG_N"/>
</dbReference>
<dbReference type="InterPro" id="IPR011856">
    <property type="entry name" value="tRNA_endonuc-like_dom_sf"/>
</dbReference>
<dbReference type="AlphaFoldDB" id="A0A8J6TN40"/>
<proteinExistence type="predicted"/>
<evidence type="ECO:0000313" key="4">
    <source>
        <dbReference type="Proteomes" id="UP000603434"/>
    </source>
</evidence>
<organism evidence="3 4">
    <name type="scientific">Candidatus Desulfatibia profunda</name>
    <dbReference type="NCBI Taxonomy" id="2841695"/>
    <lineage>
        <taxon>Bacteria</taxon>
        <taxon>Pseudomonadati</taxon>
        <taxon>Thermodesulfobacteriota</taxon>
        <taxon>Desulfobacteria</taxon>
        <taxon>Desulfobacterales</taxon>
        <taxon>Desulfobacterales incertae sedis</taxon>
        <taxon>Candidatus Desulfatibia</taxon>
    </lineage>
</organism>
<dbReference type="PANTHER" id="PTHR30547:SF5">
    <property type="entry name" value="NUCLEASE YHCG-RELATED"/>
    <property type="match status" value="1"/>
</dbReference>
<dbReference type="Gene3D" id="3.40.1350.10">
    <property type="match status" value="1"/>
</dbReference>
<dbReference type="InterPro" id="IPR053148">
    <property type="entry name" value="PD-DEXK-like_domain"/>
</dbReference>
<name>A0A8J6TN40_9BACT</name>
<feature type="domain" description="YhcG N-terminal" evidence="2">
    <location>
        <begin position="17"/>
        <end position="183"/>
    </location>
</feature>
<dbReference type="PANTHER" id="PTHR30547">
    <property type="entry name" value="UNCHARACTERIZED PROTEIN YHCG-RELATED"/>
    <property type="match status" value="1"/>
</dbReference>
<reference evidence="3 4" key="1">
    <citation type="submission" date="2020-08" db="EMBL/GenBank/DDBJ databases">
        <title>Bridging the membrane lipid divide: bacteria of the FCB group superphylum have the potential to synthesize archaeal ether lipids.</title>
        <authorList>
            <person name="Villanueva L."/>
            <person name="Von Meijenfeldt F.A.B."/>
            <person name="Westbye A.B."/>
            <person name="Yadav S."/>
            <person name="Hopmans E.C."/>
            <person name="Dutilh B.E."/>
            <person name="Sinninghe Damste J.S."/>
        </authorList>
    </citation>
    <scope>NUCLEOTIDE SEQUENCE [LARGE SCALE GENOMIC DNA]</scope>
    <source>
        <strain evidence="3">NIOZ-UU30</strain>
    </source>
</reference>
<dbReference type="GO" id="GO:0003676">
    <property type="term" value="F:nucleic acid binding"/>
    <property type="evidence" value="ECO:0007669"/>
    <property type="project" value="InterPro"/>
</dbReference>
<protein>
    <submittedName>
        <fullName evidence="3">DUF1016 family protein</fullName>
    </submittedName>
</protein>
<gene>
    <name evidence="3" type="ORF">H8E23_13075</name>
</gene>
<evidence type="ECO:0000313" key="3">
    <source>
        <dbReference type="EMBL" id="MBC8362318.1"/>
    </source>
</evidence>
<dbReference type="Pfam" id="PF17761">
    <property type="entry name" value="DUF1016_N"/>
    <property type="match status" value="1"/>
</dbReference>
<dbReference type="EMBL" id="JACNJH010000181">
    <property type="protein sequence ID" value="MBC8362318.1"/>
    <property type="molecule type" value="Genomic_DNA"/>
</dbReference>
<sequence>MNEPKKELTFGRLVTSIRQIHDQMAAQAGKAVNVSLTLRNWMIGLYIFEFELRGTDRANYGEKLFSILAEQLTAIGVSNCNRRQLYRYYHFYKLYPTIVGTLSPQLQKYLPAEAASIQKVGTSSSQLQVAPETLIQRLSYSHLELIVDLDDVFKRVFYEIECIRGNWSVRELKRQISSLYYERSGLSKDKKKLAELVKSGAESAEPKLAIRDPYIFEFLGLKPKEVMGESALENRLLDKLQEFLLELGHGFCFEARQKRILIGDTHNFVDLVFYHRILKCHVLVELKLAEFSHENIGQLNTYVSWYKKNIMTDSDSPPVGILLCTQKDHTLVEYALAGMDNALFVSRYQVELPKKEDMQRFIEETIKEVGDGK</sequence>
<accession>A0A8J6TN40</accession>
<feature type="domain" description="YhcG PDDEXK nuclease" evidence="1">
    <location>
        <begin position="209"/>
        <end position="358"/>
    </location>
</feature>
<evidence type="ECO:0000259" key="2">
    <source>
        <dbReference type="Pfam" id="PF17761"/>
    </source>
</evidence>
<dbReference type="InterPro" id="IPR009362">
    <property type="entry name" value="YhcG_C"/>
</dbReference>
<dbReference type="Proteomes" id="UP000603434">
    <property type="component" value="Unassembled WGS sequence"/>
</dbReference>
<evidence type="ECO:0000259" key="1">
    <source>
        <dbReference type="Pfam" id="PF06250"/>
    </source>
</evidence>